<keyword evidence="7 8" id="KW-0472">Membrane</keyword>
<evidence type="ECO:0000256" key="3">
    <source>
        <dbReference type="ARBA" id="ARBA00022475"/>
    </source>
</evidence>
<comment type="caution">
    <text evidence="10">The sequence shown here is derived from an EMBL/GenBank/DDBJ whole genome shotgun (WGS) entry which is preliminary data.</text>
</comment>
<evidence type="ECO:0000256" key="5">
    <source>
        <dbReference type="ARBA" id="ARBA00022692"/>
    </source>
</evidence>
<evidence type="ECO:0000256" key="6">
    <source>
        <dbReference type="ARBA" id="ARBA00022989"/>
    </source>
</evidence>
<keyword evidence="5 8" id="KW-0812">Transmembrane</keyword>
<name>A0ABS4I1U2_9BACL</name>
<dbReference type="Gene3D" id="1.10.3720.10">
    <property type="entry name" value="MetI-like"/>
    <property type="match status" value="1"/>
</dbReference>
<dbReference type="SUPFAM" id="SSF161098">
    <property type="entry name" value="MetI-like"/>
    <property type="match status" value="1"/>
</dbReference>
<keyword evidence="6 8" id="KW-1133">Transmembrane helix</keyword>
<accession>A0ABS4I1U2</accession>
<proteinExistence type="predicted"/>
<organism evidence="10 11">
    <name type="scientific">Paenibacillus aceris</name>
    <dbReference type="NCBI Taxonomy" id="869555"/>
    <lineage>
        <taxon>Bacteria</taxon>
        <taxon>Bacillati</taxon>
        <taxon>Bacillota</taxon>
        <taxon>Bacilli</taxon>
        <taxon>Bacillales</taxon>
        <taxon>Paenibacillaceae</taxon>
        <taxon>Paenibacillus</taxon>
    </lineage>
</organism>
<evidence type="ECO:0000259" key="9">
    <source>
        <dbReference type="PROSITE" id="PS50928"/>
    </source>
</evidence>
<dbReference type="PANTHER" id="PTHR43357:SF3">
    <property type="entry name" value="FE(3+)-TRANSPORT SYSTEM PERMEASE PROTEIN FBPB 2"/>
    <property type="match status" value="1"/>
</dbReference>
<keyword evidence="11" id="KW-1185">Reference proteome</keyword>
<reference evidence="10 11" key="1">
    <citation type="submission" date="2021-03" db="EMBL/GenBank/DDBJ databases">
        <title>Genomic Encyclopedia of Type Strains, Phase IV (KMG-IV): sequencing the most valuable type-strain genomes for metagenomic binning, comparative biology and taxonomic classification.</title>
        <authorList>
            <person name="Goeker M."/>
        </authorList>
    </citation>
    <scope>NUCLEOTIDE SEQUENCE [LARGE SCALE GENOMIC DNA]</scope>
    <source>
        <strain evidence="10 11">DSM 24950</strain>
    </source>
</reference>
<keyword evidence="2" id="KW-0813">Transport</keyword>
<evidence type="ECO:0000256" key="2">
    <source>
        <dbReference type="ARBA" id="ARBA00022448"/>
    </source>
</evidence>
<comment type="subcellular location">
    <subcellularLocation>
        <location evidence="1">Cell inner membrane</location>
        <topology evidence="1">Multi-pass membrane protein</topology>
    </subcellularLocation>
</comment>
<dbReference type="InterPro" id="IPR000515">
    <property type="entry name" value="MetI-like"/>
</dbReference>
<evidence type="ECO:0000256" key="7">
    <source>
        <dbReference type="ARBA" id="ARBA00023136"/>
    </source>
</evidence>
<gene>
    <name evidence="10" type="ORF">J2Z65_004107</name>
</gene>
<dbReference type="PROSITE" id="PS50928">
    <property type="entry name" value="ABC_TM1"/>
    <property type="match status" value="1"/>
</dbReference>
<keyword evidence="3" id="KW-1003">Cell membrane</keyword>
<evidence type="ECO:0000313" key="11">
    <source>
        <dbReference type="Proteomes" id="UP001519344"/>
    </source>
</evidence>
<evidence type="ECO:0000256" key="1">
    <source>
        <dbReference type="ARBA" id="ARBA00004429"/>
    </source>
</evidence>
<evidence type="ECO:0000256" key="4">
    <source>
        <dbReference type="ARBA" id="ARBA00022519"/>
    </source>
</evidence>
<feature type="domain" description="ABC transmembrane type-1" evidence="9">
    <location>
        <begin position="1"/>
        <end position="79"/>
    </location>
</feature>
<dbReference type="PANTHER" id="PTHR43357">
    <property type="entry name" value="INNER MEMBRANE ABC TRANSPORTER PERMEASE PROTEIN YDCV"/>
    <property type="match status" value="1"/>
</dbReference>
<sequence>MKTFFKITAVMMLPGVLAGAIMNWISVINELSASIILYTGSTKTLSVAIYAEVIKASYGITAAISSILTITTIISLLIFIKLTGSKSVSV</sequence>
<dbReference type="EMBL" id="JAGGKV010000011">
    <property type="protein sequence ID" value="MBP1964874.1"/>
    <property type="molecule type" value="Genomic_DNA"/>
</dbReference>
<evidence type="ECO:0000256" key="8">
    <source>
        <dbReference type="SAM" id="Phobius"/>
    </source>
</evidence>
<feature type="transmembrane region" description="Helical" evidence="8">
    <location>
        <begin position="58"/>
        <end position="80"/>
    </location>
</feature>
<protein>
    <submittedName>
        <fullName evidence="10">ABC-type Fe3+ transport system permease subunit</fullName>
    </submittedName>
</protein>
<keyword evidence="4" id="KW-0997">Cell inner membrane</keyword>
<evidence type="ECO:0000313" key="10">
    <source>
        <dbReference type="EMBL" id="MBP1964874.1"/>
    </source>
</evidence>
<dbReference type="InterPro" id="IPR035906">
    <property type="entry name" value="MetI-like_sf"/>
</dbReference>
<dbReference type="Proteomes" id="UP001519344">
    <property type="component" value="Unassembled WGS sequence"/>
</dbReference>